<gene>
    <name evidence="10" type="primary">nfi</name>
    <name evidence="11" type="ORF">E1283_10715</name>
</gene>
<dbReference type="PANTHER" id="PTHR28511:SF1">
    <property type="entry name" value="ENDONUCLEASE V"/>
    <property type="match status" value="1"/>
</dbReference>
<evidence type="ECO:0000256" key="10">
    <source>
        <dbReference type="HAMAP-Rule" id="MF_00801"/>
    </source>
</evidence>
<dbReference type="GO" id="GO:0043737">
    <property type="term" value="F:deoxyribonuclease V activity"/>
    <property type="evidence" value="ECO:0007669"/>
    <property type="project" value="UniProtKB-UniRule"/>
</dbReference>
<evidence type="ECO:0000313" key="11">
    <source>
        <dbReference type="EMBL" id="TDC76069.1"/>
    </source>
</evidence>
<evidence type="ECO:0000256" key="6">
    <source>
        <dbReference type="ARBA" id="ARBA00022763"/>
    </source>
</evidence>
<name>A0A4R4TPN4_9ACTN</name>
<evidence type="ECO:0000256" key="9">
    <source>
        <dbReference type="ARBA" id="ARBA00023204"/>
    </source>
</evidence>
<feature type="binding site" evidence="10">
    <location>
        <position position="47"/>
    </location>
    <ligand>
        <name>Mg(2+)</name>
        <dbReference type="ChEBI" id="CHEBI:18420"/>
    </ligand>
</feature>
<evidence type="ECO:0000256" key="4">
    <source>
        <dbReference type="ARBA" id="ARBA00022723"/>
    </source>
</evidence>
<keyword evidence="12" id="KW-1185">Reference proteome</keyword>
<keyword evidence="6 10" id="KW-0227">DNA damage</keyword>
<dbReference type="FunFam" id="3.30.2170.10:FF:000007">
    <property type="entry name" value="Endonuclease V"/>
    <property type="match status" value="1"/>
</dbReference>
<dbReference type="EMBL" id="SMKI01000086">
    <property type="protein sequence ID" value="TDC76069.1"/>
    <property type="molecule type" value="Genomic_DNA"/>
</dbReference>
<dbReference type="Pfam" id="PF04493">
    <property type="entry name" value="Endonuclease_5"/>
    <property type="match status" value="1"/>
</dbReference>
<evidence type="ECO:0000256" key="5">
    <source>
        <dbReference type="ARBA" id="ARBA00022759"/>
    </source>
</evidence>
<comment type="subcellular location">
    <subcellularLocation>
        <location evidence="1 10">Cytoplasm</location>
    </subcellularLocation>
</comment>
<dbReference type="GO" id="GO:0003727">
    <property type="term" value="F:single-stranded RNA binding"/>
    <property type="evidence" value="ECO:0007669"/>
    <property type="project" value="TreeGrafter"/>
</dbReference>
<dbReference type="AlphaFoldDB" id="A0A4R4TPN4"/>
<feature type="binding site" evidence="10">
    <location>
        <position position="115"/>
    </location>
    <ligand>
        <name>Mg(2+)</name>
        <dbReference type="ChEBI" id="CHEBI:18420"/>
    </ligand>
</feature>
<sequence length="233" mass="24508">MRLLHPHTTPATEAEARAVQERLRPHTLLDGSGPAPGAPGTVVVGVDVAYDDARDTVAAAAVALDAATLAEVGHATAVDRVAFPYVPGLLAFRELPAVLAALGRLTTTPDLVVCDGYGLAHPRRFGLASHLGVLTGLPAIGVAKNPFTFRHPPPGPRRGDWAPLLDGDEEVGRALRTRDGVKPVFVSPGHRTTLADACAHTLALTRGYRLPETTRLADRLCRQALRDASPSDG</sequence>
<comment type="similarity">
    <text evidence="10">Belongs to the endonuclease V family.</text>
</comment>
<dbReference type="Gene3D" id="3.30.2170.10">
    <property type="entry name" value="archaeoglobus fulgidus dsm 4304 superfamily"/>
    <property type="match status" value="1"/>
</dbReference>
<evidence type="ECO:0000256" key="7">
    <source>
        <dbReference type="ARBA" id="ARBA00022801"/>
    </source>
</evidence>
<dbReference type="GO" id="GO:0000287">
    <property type="term" value="F:magnesium ion binding"/>
    <property type="evidence" value="ECO:0007669"/>
    <property type="project" value="UniProtKB-UniRule"/>
</dbReference>
<evidence type="ECO:0000256" key="8">
    <source>
        <dbReference type="ARBA" id="ARBA00022842"/>
    </source>
</evidence>
<protein>
    <recommendedName>
        <fullName evidence="10">Endonuclease V</fullName>
        <ecNumber evidence="10">3.1.21.7</ecNumber>
    </recommendedName>
    <alternativeName>
        <fullName evidence="10">Deoxyinosine 3'endonuclease</fullName>
    </alternativeName>
    <alternativeName>
        <fullName evidence="10">Deoxyribonuclease V</fullName>
        <shortName evidence="10">DNase V</shortName>
    </alternativeName>
</protein>
<dbReference type="InterPro" id="IPR007581">
    <property type="entry name" value="Endonuclease-V"/>
</dbReference>
<keyword evidence="7 10" id="KW-0378">Hydrolase</keyword>
<keyword evidence="8 10" id="KW-0460">Magnesium</keyword>
<keyword evidence="4 10" id="KW-0479">Metal-binding</keyword>
<evidence type="ECO:0000256" key="3">
    <source>
        <dbReference type="ARBA" id="ARBA00022722"/>
    </source>
</evidence>
<dbReference type="PANTHER" id="PTHR28511">
    <property type="entry name" value="ENDONUCLEASE V"/>
    <property type="match status" value="1"/>
</dbReference>
<organism evidence="11 12">
    <name type="scientific">Streptomyces hainanensis</name>
    <dbReference type="NCBI Taxonomy" id="402648"/>
    <lineage>
        <taxon>Bacteria</taxon>
        <taxon>Bacillati</taxon>
        <taxon>Actinomycetota</taxon>
        <taxon>Actinomycetes</taxon>
        <taxon>Kitasatosporales</taxon>
        <taxon>Streptomycetaceae</taxon>
        <taxon>Streptomyces</taxon>
    </lineage>
</organism>
<keyword evidence="3 10" id="KW-0540">Nuclease</keyword>
<keyword evidence="5 10" id="KW-0255">Endonuclease</keyword>
<keyword evidence="9 10" id="KW-0234">DNA repair</keyword>
<dbReference type="GO" id="GO:0005737">
    <property type="term" value="C:cytoplasm"/>
    <property type="evidence" value="ECO:0007669"/>
    <property type="project" value="UniProtKB-SubCell"/>
</dbReference>
<dbReference type="GO" id="GO:0016891">
    <property type="term" value="F:RNA endonuclease activity producing 5'-phosphomonoesters, hydrolytic mechanism"/>
    <property type="evidence" value="ECO:0007669"/>
    <property type="project" value="TreeGrafter"/>
</dbReference>
<keyword evidence="2 10" id="KW-0963">Cytoplasm</keyword>
<evidence type="ECO:0000313" key="12">
    <source>
        <dbReference type="Proteomes" id="UP000295345"/>
    </source>
</evidence>
<reference evidence="11 12" key="1">
    <citation type="submission" date="2019-03" db="EMBL/GenBank/DDBJ databases">
        <title>Draft genome sequences of novel Actinobacteria.</title>
        <authorList>
            <person name="Sahin N."/>
            <person name="Ay H."/>
            <person name="Saygin H."/>
        </authorList>
    </citation>
    <scope>NUCLEOTIDE SEQUENCE [LARGE SCALE GENOMIC DNA]</scope>
    <source>
        <strain evidence="11 12">DSM 41900</strain>
    </source>
</reference>
<dbReference type="HAMAP" id="MF_00801">
    <property type="entry name" value="Endonuclease_5"/>
    <property type="match status" value="1"/>
</dbReference>
<evidence type="ECO:0000256" key="1">
    <source>
        <dbReference type="ARBA" id="ARBA00004496"/>
    </source>
</evidence>
<accession>A0A4R4TPN4</accession>
<proteinExistence type="inferred from homology"/>
<comment type="caution">
    <text evidence="11">The sequence shown here is derived from an EMBL/GenBank/DDBJ whole genome shotgun (WGS) entry which is preliminary data.</text>
</comment>
<dbReference type="EC" id="3.1.21.7" evidence="10"/>
<dbReference type="Proteomes" id="UP000295345">
    <property type="component" value="Unassembled WGS sequence"/>
</dbReference>
<comment type="catalytic activity">
    <reaction evidence="10">
        <text>Endonucleolytic cleavage at apurinic or apyrimidinic sites to products with a 5'-phosphate.</text>
        <dbReference type="EC" id="3.1.21.7"/>
    </reaction>
</comment>
<feature type="site" description="Interaction with target DNA" evidence="10">
    <location>
        <position position="85"/>
    </location>
</feature>
<dbReference type="CDD" id="cd06559">
    <property type="entry name" value="Endonuclease_V"/>
    <property type="match status" value="1"/>
</dbReference>
<dbReference type="OrthoDB" id="9790916at2"/>
<comment type="cofactor">
    <cofactor evidence="10">
        <name>Mg(2+)</name>
        <dbReference type="ChEBI" id="CHEBI:18420"/>
    </cofactor>
</comment>
<evidence type="ECO:0000256" key="2">
    <source>
        <dbReference type="ARBA" id="ARBA00022490"/>
    </source>
</evidence>
<dbReference type="GO" id="GO:0006281">
    <property type="term" value="P:DNA repair"/>
    <property type="evidence" value="ECO:0007669"/>
    <property type="project" value="UniProtKB-UniRule"/>
</dbReference>
<comment type="function">
    <text evidence="10">DNA repair enzyme involved in the repair of deaminated bases. Selectively cleaves double-stranded DNA at the second phosphodiester bond 3' to a deoxyinosine leaving behind the intact lesion on the nicked DNA.</text>
</comment>